<dbReference type="SUPFAM" id="SSF56784">
    <property type="entry name" value="HAD-like"/>
    <property type="match status" value="1"/>
</dbReference>
<dbReference type="Gene3D" id="1.10.150.240">
    <property type="entry name" value="Putative phosphatase, domain 2"/>
    <property type="match status" value="1"/>
</dbReference>
<accession>A0A562PIP0</accession>
<reference evidence="2 3" key="1">
    <citation type="journal article" date="2015" name="Stand. Genomic Sci.">
        <title>Genomic Encyclopedia of Bacterial and Archaeal Type Strains, Phase III: the genomes of soil and plant-associated and newly described type strains.</title>
        <authorList>
            <person name="Whitman W.B."/>
            <person name="Woyke T."/>
            <person name="Klenk H.P."/>
            <person name="Zhou Y."/>
            <person name="Lilburn T.G."/>
            <person name="Beck B.J."/>
            <person name="De Vos P."/>
            <person name="Vandamme P."/>
            <person name="Eisen J.A."/>
            <person name="Garrity G."/>
            <person name="Hugenholtz P."/>
            <person name="Kyrpides N.C."/>
        </authorList>
    </citation>
    <scope>NUCLEOTIDE SEQUENCE [LARGE SCALE GENOMIC DNA]</scope>
    <source>
        <strain evidence="2 3">CGMCC 1.10685</strain>
    </source>
</reference>
<dbReference type="InterPro" id="IPR006439">
    <property type="entry name" value="HAD-SF_hydro_IA"/>
</dbReference>
<dbReference type="SFLD" id="SFLDG01129">
    <property type="entry name" value="C1.5:_HAD__Beta-PGM__Phosphata"/>
    <property type="match status" value="1"/>
</dbReference>
<dbReference type="Pfam" id="PF00702">
    <property type="entry name" value="Hydrolase"/>
    <property type="match status" value="1"/>
</dbReference>
<protein>
    <submittedName>
        <fullName evidence="2">HAD superfamily hydrolase (TIGR01509 family)/HAD superfamily hydrolase (TIGR01549 family)/beta-phosphoglucomutase family hydrolase</fullName>
    </submittedName>
</protein>
<dbReference type="Proteomes" id="UP000315112">
    <property type="component" value="Unassembled WGS sequence"/>
</dbReference>
<proteinExistence type="inferred from homology"/>
<dbReference type="Gene3D" id="3.40.50.1000">
    <property type="entry name" value="HAD superfamily/HAD-like"/>
    <property type="match status" value="1"/>
</dbReference>
<comment type="caution">
    <text evidence="2">The sequence shown here is derived from an EMBL/GenBank/DDBJ whole genome shotgun (WGS) entry which is preliminary data.</text>
</comment>
<dbReference type="SFLD" id="SFLDS00003">
    <property type="entry name" value="Haloacid_Dehalogenase"/>
    <property type="match status" value="1"/>
</dbReference>
<dbReference type="InterPro" id="IPR023214">
    <property type="entry name" value="HAD_sf"/>
</dbReference>
<dbReference type="InterPro" id="IPR010976">
    <property type="entry name" value="B-phosphoglucomutase_hydrolase"/>
</dbReference>
<dbReference type="GO" id="GO:0050308">
    <property type="term" value="F:sugar-phosphatase activity"/>
    <property type="evidence" value="ECO:0007669"/>
    <property type="project" value="TreeGrafter"/>
</dbReference>
<evidence type="ECO:0000256" key="1">
    <source>
        <dbReference type="ARBA" id="ARBA00006171"/>
    </source>
</evidence>
<sequence length="238" mass="26061">MTTTTSTSTGMTVPRAFIFDMDGTIVDNMAFHTKSWLAFFERRGHAIDADEFFRSTAGRQGHEIMRTYLDAGLTKEDAALLDAEKEELYRELYAPHLEAVAGFEEFIATAQQEDVRLAVATAAPPANIVFTLDGLDLRRHFDAVVGAADVARGKPNPDVFLLAAERCGVAPEHCIVFEDAPLGVEAARRAGMRAVVLTTTLPAEAFAEFDNVVKLARDFSELDIGELFATTPFTQQAQ</sequence>
<dbReference type="InterPro" id="IPR036412">
    <property type="entry name" value="HAD-like_sf"/>
</dbReference>
<dbReference type="RefSeq" id="WP_371860963.1">
    <property type="nucleotide sequence ID" value="NZ_CP046904.1"/>
</dbReference>
<dbReference type="InterPro" id="IPR051806">
    <property type="entry name" value="HAD-like_SPP"/>
</dbReference>
<dbReference type="PANTHER" id="PTHR43481:SF4">
    <property type="entry name" value="GLYCEROL-1-PHOSPHATE PHOSPHOHYDROLASE 1-RELATED"/>
    <property type="match status" value="1"/>
</dbReference>
<name>A0A562PIP0_9BURK</name>
<dbReference type="AlphaFoldDB" id="A0A562PIP0"/>
<organism evidence="2 3">
    <name type="scientific">Pseudoduganella flava</name>
    <dbReference type="NCBI Taxonomy" id="871742"/>
    <lineage>
        <taxon>Bacteria</taxon>
        <taxon>Pseudomonadati</taxon>
        <taxon>Pseudomonadota</taxon>
        <taxon>Betaproteobacteria</taxon>
        <taxon>Burkholderiales</taxon>
        <taxon>Oxalobacteraceae</taxon>
        <taxon>Telluria group</taxon>
        <taxon>Pseudoduganella</taxon>
    </lineage>
</organism>
<dbReference type="EMBL" id="VLKW01000010">
    <property type="protein sequence ID" value="TWI44080.1"/>
    <property type="molecule type" value="Genomic_DNA"/>
</dbReference>
<evidence type="ECO:0000313" key="2">
    <source>
        <dbReference type="EMBL" id="TWI44080.1"/>
    </source>
</evidence>
<dbReference type="SFLD" id="SFLDG01135">
    <property type="entry name" value="C1.5.6:_HAD__Beta-PGM__Phospha"/>
    <property type="match status" value="1"/>
</dbReference>
<comment type="similarity">
    <text evidence="1">Belongs to the HAD-like hydrolase superfamily. CbbY/CbbZ/Gph/YieH family.</text>
</comment>
<gene>
    <name evidence="2" type="ORF">IP92_04599</name>
</gene>
<keyword evidence="2" id="KW-0378">Hydrolase</keyword>
<dbReference type="InterPro" id="IPR023198">
    <property type="entry name" value="PGP-like_dom2"/>
</dbReference>
<dbReference type="NCBIfam" id="TIGR02009">
    <property type="entry name" value="PGMB-YQAB-SF"/>
    <property type="match status" value="1"/>
</dbReference>
<dbReference type="NCBIfam" id="TIGR01509">
    <property type="entry name" value="HAD-SF-IA-v3"/>
    <property type="match status" value="1"/>
</dbReference>
<dbReference type="CDD" id="cd07505">
    <property type="entry name" value="HAD_BPGM-like"/>
    <property type="match status" value="1"/>
</dbReference>
<evidence type="ECO:0000313" key="3">
    <source>
        <dbReference type="Proteomes" id="UP000315112"/>
    </source>
</evidence>
<dbReference type="NCBIfam" id="TIGR01549">
    <property type="entry name" value="HAD-SF-IA-v1"/>
    <property type="match status" value="1"/>
</dbReference>
<dbReference type="PANTHER" id="PTHR43481">
    <property type="entry name" value="FRUCTOSE-1-PHOSPHATE PHOSPHATASE"/>
    <property type="match status" value="1"/>
</dbReference>